<dbReference type="NCBIfam" id="NF006088">
    <property type="entry name" value="PRK08238.1"/>
    <property type="match status" value="1"/>
</dbReference>
<dbReference type="InterPro" id="IPR000537">
    <property type="entry name" value="UbiA_prenyltransferase"/>
</dbReference>
<keyword evidence="3 6" id="KW-0812">Transmembrane</keyword>
<dbReference type="GO" id="GO:0005886">
    <property type="term" value="C:plasma membrane"/>
    <property type="evidence" value="ECO:0007669"/>
    <property type="project" value="TreeGrafter"/>
</dbReference>
<dbReference type="Proteomes" id="UP000290253">
    <property type="component" value="Unassembled WGS sequence"/>
</dbReference>
<keyword evidence="7" id="KW-0808">Transferase</keyword>
<comment type="subcellular location">
    <subcellularLocation>
        <location evidence="1">Membrane</location>
        <topology evidence="1">Multi-pass membrane protein</topology>
    </subcellularLocation>
</comment>
<feature type="transmembrane region" description="Helical" evidence="6">
    <location>
        <begin position="460"/>
        <end position="484"/>
    </location>
</feature>
<dbReference type="SUPFAM" id="SSF56784">
    <property type="entry name" value="HAD-like"/>
    <property type="match status" value="1"/>
</dbReference>
<name>A0A4Q1SJB8_9BACT</name>
<evidence type="ECO:0000256" key="5">
    <source>
        <dbReference type="ARBA" id="ARBA00023136"/>
    </source>
</evidence>
<dbReference type="Gene3D" id="1.10.357.140">
    <property type="entry name" value="UbiA prenyltransferase"/>
    <property type="match status" value="1"/>
</dbReference>
<evidence type="ECO:0000313" key="8">
    <source>
        <dbReference type="Proteomes" id="UP000290253"/>
    </source>
</evidence>
<feature type="transmembrane region" description="Helical" evidence="6">
    <location>
        <begin position="430"/>
        <end position="448"/>
    </location>
</feature>
<dbReference type="PANTHER" id="PTHR11048:SF5">
    <property type="entry name" value="DECAPRENYL-PHOSPHATE PHOSPHORIBOSYLTRANSFERASE"/>
    <property type="match status" value="1"/>
</dbReference>
<dbReference type="OrthoDB" id="9803632at2"/>
<dbReference type="InterPro" id="IPR036412">
    <property type="entry name" value="HAD-like_sf"/>
</dbReference>
<dbReference type="InterPro" id="IPR044878">
    <property type="entry name" value="UbiA_sf"/>
</dbReference>
<evidence type="ECO:0000256" key="4">
    <source>
        <dbReference type="ARBA" id="ARBA00022989"/>
    </source>
</evidence>
<protein>
    <submittedName>
        <fullName evidence="7">UbiA family prenyltransferase</fullName>
    </submittedName>
</protein>
<dbReference type="InterPro" id="IPR023214">
    <property type="entry name" value="HAD_sf"/>
</dbReference>
<keyword evidence="4 6" id="KW-1133">Transmembrane helix</keyword>
<reference evidence="7 8" key="1">
    <citation type="journal article" date="2016" name="Int. J. Syst. Evol. Microbiol.">
        <title>Acidipila dinghuensis sp. nov., an acidobacterium isolated from forest soil.</title>
        <authorList>
            <person name="Jiang Y.W."/>
            <person name="Wang J."/>
            <person name="Chen M.H."/>
            <person name="Lv Y.Y."/>
            <person name="Qiu L.H."/>
        </authorList>
    </citation>
    <scope>NUCLEOTIDE SEQUENCE [LARGE SCALE GENOMIC DNA]</scope>
    <source>
        <strain evidence="7 8">DHOF10</strain>
    </source>
</reference>
<dbReference type="Gene3D" id="3.40.50.1000">
    <property type="entry name" value="HAD superfamily/HAD-like"/>
    <property type="match status" value="1"/>
</dbReference>
<evidence type="ECO:0000256" key="6">
    <source>
        <dbReference type="SAM" id="Phobius"/>
    </source>
</evidence>
<dbReference type="GO" id="GO:0016765">
    <property type="term" value="F:transferase activity, transferring alkyl or aryl (other than methyl) groups"/>
    <property type="evidence" value="ECO:0007669"/>
    <property type="project" value="InterPro"/>
</dbReference>
<evidence type="ECO:0000313" key="7">
    <source>
        <dbReference type="EMBL" id="RXS97525.1"/>
    </source>
</evidence>
<feature type="transmembrane region" description="Helical" evidence="6">
    <location>
        <begin position="398"/>
        <end position="418"/>
    </location>
</feature>
<dbReference type="PANTHER" id="PTHR11048">
    <property type="entry name" value="PRENYLTRANSFERASES"/>
    <property type="match status" value="1"/>
</dbReference>
<dbReference type="InterPro" id="IPR039653">
    <property type="entry name" value="Prenyltransferase"/>
</dbReference>
<evidence type="ECO:0000256" key="1">
    <source>
        <dbReference type="ARBA" id="ARBA00004141"/>
    </source>
</evidence>
<sequence length="485" mass="53336">MVSQAVAPDKTVIASQRALCVDLDGTLVKSDTLIDSLLLLARTYPLKALQSPLWISGGKAALKARVGALVQLDPAHLPYNRQLLEYLTEQHNEGRKLYLTTGADATLAQRIADHLGIFEEVLASDGATNLTGHNKLESLQRRFAEGFDYIGNARPDLTLLQHSGEPMVANPDRALRGLLNRHKVTVARQFDDRAPIGKILFKTIRLHQWAKNVLIFVPLLLAHILSLRLFSQALVAFLSFSLCASATYIVNDLLDIEADRRHPKKRRRPFASGDLSPKTGVLISVTFLAMAFAGAAWLPIGFLGWLLTYLVTTLAYSLHLKRVVLIDVVLLSGLYTLRMLAGGAATSVTFSPWLAALSVFLFLSLAMVKRFSELQNVRASGNALSNGRGYLLADIEQLRSFGTASAYAAVVVFALYINSPDIMDLYHHPTRMWLMTPLMILWLSRVWLLASRGELDEDPVIFAVTDKMSLLIGACIAVIAVLAAI</sequence>
<dbReference type="Pfam" id="PF01040">
    <property type="entry name" value="UbiA"/>
    <property type="match status" value="1"/>
</dbReference>
<dbReference type="GO" id="GO:0009247">
    <property type="term" value="P:glycolipid biosynthetic process"/>
    <property type="evidence" value="ECO:0007669"/>
    <property type="project" value="TreeGrafter"/>
</dbReference>
<dbReference type="CDD" id="cd13963">
    <property type="entry name" value="PT_UbiA_2"/>
    <property type="match status" value="1"/>
</dbReference>
<proteinExistence type="predicted"/>
<keyword evidence="5 6" id="KW-0472">Membrane</keyword>
<feature type="transmembrane region" description="Helical" evidence="6">
    <location>
        <begin position="209"/>
        <end position="227"/>
    </location>
</feature>
<feature type="transmembrane region" description="Helical" evidence="6">
    <location>
        <begin position="350"/>
        <end position="368"/>
    </location>
</feature>
<gene>
    <name evidence="7" type="ORF">ESZ00_06455</name>
</gene>
<keyword evidence="2" id="KW-1003">Cell membrane</keyword>
<dbReference type="AlphaFoldDB" id="A0A4Q1SJB8"/>
<evidence type="ECO:0000256" key="2">
    <source>
        <dbReference type="ARBA" id="ARBA00022475"/>
    </source>
</evidence>
<dbReference type="RefSeq" id="WP_129207304.1">
    <property type="nucleotide sequence ID" value="NZ_BMGU01000001.1"/>
</dbReference>
<evidence type="ECO:0000256" key="3">
    <source>
        <dbReference type="ARBA" id="ARBA00022692"/>
    </source>
</evidence>
<keyword evidence="8" id="KW-1185">Reference proteome</keyword>
<accession>A0A4Q1SJB8</accession>
<comment type="caution">
    <text evidence="7">The sequence shown here is derived from an EMBL/GenBank/DDBJ whole genome shotgun (WGS) entry which is preliminary data.</text>
</comment>
<feature type="transmembrane region" description="Helical" evidence="6">
    <location>
        <begin position="325"/>
        <end position="344"/>
    </location>
</feature>
<dbReference type="EMBL" id="SDMK01000001">
    <property type="protein sequence ID" value="RXS97525.1"/>
    <property type="molecule type" value="Genomic_DNA"/>
</dbReference>
<organism evidence="7 8">
    <name type="scientific">Silvibacterium dinghuense</name>
    <dbReference type="NCBI Taxonomy" id="1560006"/>
    <lineage>
        <taxon>Bacteria</taxon>
        <taxon>Pseudomonadati</taxon>
        <taxon>Acidobacteriota</taxon>
        <taxon>Terriglobia</taxon>
        <taxon>Terriglobales</taxon>
        <taxon>Acidobacteriaceae</taxon>
        <taxon>Silvibacterium</taxon>
    </lineage>
</organism>